<gene>
    <name evidence="1" type="ORF">C4B59_06840</name>
</gene>
<dbReference type="Proteomes" id="UP000248329">
    <property type="component" value="Unassembled WGS sequence"/>
</dbReference>
<name>A0AC61L342_9EURY</name>
<dbReference type="EMBL" id="PQXF01000010">
    <property type="protein sequence ID" value="PXF60879.1"/>
    <property type="molecule type" value="Genomic_DNA"/>
</dbReference>
<evidence type="ECO:0000313" key="2">
    <source>
        <dbReference type="Proteomes" id="UP000248329"/>
    </source>
</evidence>
<evidence type="ECO:0000313" key="1">
    <source>
        <dbReference type="EMBL" id="PXF60879.1"/>
    </source>
</evidence>
<sequence length="87" mass="9800">MSGRIGTEDATAIVKNYFNVVKGELKVGRIPLIDALDFNIISVETVDGLCVVKCEFRENVFSDKNLKYTIKLSMEKGEITEVKRDDE</sequence>
<reference evidence="1" key="1">
    <citation type="submission" date="2018-01" db="EMBL/GenBank/DDBJ databases">
        <authorList>
            <person name="Krukenberg V."/>
        </authorList>
    </citation>
    <scope>NUCLEOTIDE SEQUENCE</scope>
    <source>
        <strain evidence="1">E20ANME2</strain>
    </source>
</reference>
<comment type="caution">
    <text evidence="1">The sequence shown here is derived from an EMBL/GenBank/DDBJ whole genome shotgun (WGS) entry which is preliminary data.</text>
</comment>
<protein>
    <submittedName>
        <fullName evidence="1">Uncharacterized protein</fullName>
    </submittedName>
</protein>
<proteinExistence type="predicted"/>
<accession>A0AC61L342</accession>
<organism evidence="1 2">
    <name type="scientific">Candidatus Methanogaster sp</name>
    <dbReference type="NCBI Taxonomy" id="3386292"/>
    <lineage>
        <taxon>Archaea</taxon>
        <taxon>Methanobacteriati</taxon>
        <taxon>Methanobacteriota</taxon>
        <taxon>Stenosarchaea group</taxon>
        <taxon>Methanomicrobia</taxon>
        <taxon>Methanosarcinales</taxon>
        <taxon>ANME-2 cluster</taxon>
        <taxon>Candidatus Methanogasteraceae</taxon>
        <taxon>Candidatus Methanogaster</taxon>
    </lineage>
</organism>